<dbReference type="InterPro" id="IPR056906">
    <property type="entry name" value="ORF2/G2P_dom"/>
</dbReference>
<evidence type="ECO:0000313" key="2">
    <source>
        <dbReference type="EMBL" id="UPW41049.1"/>
    </source>
</evidence>
<evidence type="ECO:0000259" key="1">
    <source>
        <dbReference type="Pfam" id="PF23343"/>
    </source>
</evidence>
<name>A0A976N1B2_9VIRU</name>
<proteinExistence type="predicted"/>
<sequence length="334" mass="39018">MSCFHPITAFDVTPKYFTVNERRKIVFQVSSPLHEQLAREGRVLQLPCGQCIGCRLEYSRQWANRCLLEKSYHDSSFFVTLTYDDAHVPKTFSVDEETGEVLSPAMTLRSRHLQLFLKLVRRHFPDDNIRFFGCGEYGTYSLRPHYHLILFGLHLNDLVTYSKSPLGFQYFNSESLSRCWIDGQTGESRGYVVVGDVSWDSCAYVARYLLKKQKGATAEIYKKLNIEPEFSRMSRKPGIGRQFYDDHPEIWRFNQINLKGDSGGRSFPHPLYLRRLFEIDDPFGAFELSEKRKLNAISKNILKSTLTDNDYYDILKIEEESKQRRLKSLFREVL</sequence>
<accession>A0A976N1B2</accession>
<feature type="domain" description="Replication-associated protein ORF2/G2P" evidence="1">
    <location>
        <begin position="77"/>
        <end position="212"/>
    </location>
</feature>
<organism evidence="2">
    <name type="scientific">Sigmofec virus UA08Rod_5667</name>
    <dbReference type="NCBI Taxonomy" id="2929435"/>
    <lineage>
        <taxon>Viruses</taxon>
        <taxon>Monodnaviria</taxon>
        <taxon>Sangervirae</taxon>
        <taxon>Phixviricota</taxon>
        <taxon>Malgrandaviricetes</taxon>
        <taxon>Petitvirales</taxon>
        <taxon>Microviridae</taxon>
    </lineage>
</organism>
<protein>
    <submittedName>
        <fullName evidence="2">Replication initiator protein</fullName>
    </submittedName>
</protein>
<reference evidence="2" key="1">
    <citation type="submission" date="2022-02" db="EMBL/GenBank/DDBJ databases">
        <title>Towards deciphering the DNA virus diversity associated with rodent species in the families Cricetidae and Heteromyidae.</title>
        <authorList>
            <person name="Lund M."/>
            <person name="Larsen B.B."/>
            <person name="Gryseels S."/>
            <person name="Kraberger S."/>
            <person name="Rowsey D.M."/>
            <person name="Steger L."/>
            <person name="Yule K.M."/>
            <person name="Upham N.S."/>
            <person name="Worobey M."/>
            <person name="Van Doorslaer K."/>
            <person name="Varsani A."/>
        </authorList>
    </citation>
    <scope>NUCLEOTIDE SEQUENCE</scope>
    <source>
        <strain evidence="2">UA08Rod_5667</strain>
    </source>
</reference>
<dbReference type="Pfam" id="PF23343">
    <property type="entry name" value="REP_ORF2-G2P"/>
    <property type="match status" value="1"/>
</dbReference>
<dbReference type="EMBL" id="OM869536">
    <property type="protein sequence ID" value="UPW41049.1"/>
    <property type="molecule type" value="Genomic_DNA"/>
</dbReference>